<protein>
    <recommendedName>
        <fullName evidence="4">Serine/threonine protein kinase</fullName>
    </recommendedName>
</protein>
<keyword evidence="3" id="KW-1185">Reference proteome</keyword>
<name>A0A845HYA8_9BURK</name>
<dbReference type="RefSeq" id="WP_161035533.1">
    <property type="nucleotide sequence ID" value="NZ_WWCL01000002.1"/>
</dbReference>
<evidence type="ECO:0008006" key="4">
    <source>
        <dbReference type="Google" id="ProtNLM"/>
    </source>
</evidence>
<dbReference type="SUPFAM" id="SSF56112">
    <property type="entry name" value="Protein kinase-like (PK-like)"/>
    <property type="match status" value="1"/>
</dbReference>
<dbReference type="Proteomes" id="UP000444316">
    <property type="component" value="Unassembled WGS sequence"/>
</dbReference>
<proteinExistence type="predicted"/>
<evidence type="ECO:0000313" key="2">
    <source>
        <dbReference type="EMBL" id="MYN46003.1"/>
    </source>
</evidence>
<organism evidence="2 3">
    <name type="scientific">Duganella fentianensis</name>
    <dbReference type="NCBI Taxonomy" id="2692177"/>
    <lineage>
        <taxon>Bacteria</taxon>
        <taxon>Pseudomonadati</taxon>
        <taxon>Pseudomonadota</taxon>
        <taxon>Betaproteobacteria</taxon>
        <taxon>Burkholderiales</taxon>
        <taxon>Oxalobacteraceae</taxon>
        <taxon>Telluria group</taxon>
        <taxon>Duganella</taxon>
    </lineage>
</organism>
<sequence>MTYPSIEQYQELVQSPQVVFTDPALAAGRVRASGLGTPIVVSGGFALTYALEASGTKYAVRCFHRDAPNLEKRYAAISQCLSGLRSSYFVQFEYQAKGLRANGALHPLVKMTWASGVTLGEFVEDNYNNPAALGNLVNSLSEMEAYLALNNLAHGDIQEGNLMVADQGKKLQLIDYDGMFVPALASLGGSELGHRDYQHPGRAAKHYDSTLDRFSLISINLALRALVAQPNLWFSSQSGAGVIVFRANDFSAPTASKILAEIGKIPSLARDVKNFIAICAGRFEQVPRLPDFLAAKSIPAFDVLKQRAGSIQLRQGYISQYPVLDGARYDLFEQHIGDMVELVGRVVEVRNAFTKHGKPYIFVNFGDWRTRSVKIALWSEALSTGNRKPSSEWIGRWVAIRGLVEPVYRGQKKSRYESITITATSLSQLVLITADEAQYRLNPIAAQPRTEQPSNADALQRLIGSASRPGETPSVRSQGSQGGARPVQQKPLTPNQQALARMQQQAGGSAKPVTMQPSSQPRQQVAVSAPSSQKRPPMNYPQPNEAIRPRTSYSSVPQGGLVSRILRAIQKLFS</sequence>
<dbReference type="EMBL" id="WWCL01000002">
    <property type="protein sequence ID" value="MYN46003.1"/>
    <property type="molecule type" value="Genomic_DNA"/>
</dbReference>
<feature type="compositionally biased region" description="Polar residues" evidence="1">
    <location>
        <begin position="515"/>
        <end position="534"/>
    </location>
</feature>
<feature type="compositionally biased region" description="Polar residues" evidence="1">
    <location>
        <begin position="490"/>
        <end position="507"/>
    </location>
</feature>
<comment type="caution">
    <text evidence="2">The sequence shown here is derived from an EMBL/GenBank/DDBJ whole genome shotgun (WGS) entry which is preliminary data.</text>
</comment>
<evidence type="ECO:0000256" key="1">
    <source>
        <dbReference type="SAM" id="MobiDB-lite"/>
    </source>
</evidence>
<feature type="region of interest" description="Disordered" evidence="1">
    <location>
        <begin position="465"/>
        <end position="557"/>
    </location>
</feature>
<evidence type="ECO:0000313" key="3">
    <source>
        <dbReference type="Proteomes" id="UP000444316"/>
    </source>
</evidence>
<gene>
    <name evidence="2" type="ORF">GTP23_13185</name>
</gene>
<dbReference type="AlphaFoldDB" id="A0A845HYA8"/>
<dbReference type="InterPro" id="IPR011009">
    <property type="entry name" value="Kinase-like_dom_sf"/>
</dbReference>
<reference evidence="2" key="1">
    <citation type="submission" date="2019-12" db="EMBL/GenBank/DDBJ databases">
        <title>Novel species isolated from a subtropical stream in China.</title>
        <authorList>
            <person name="Lu H."/>
        </authorList>
    </citation>
    <scope>NUCLEOTIDE SEQUENCE [LARGE SCALE GENOMIC DNA]</scope>
    <source>
        <strain evidence="2">FT93W</strain>
    </source>
</reference>
<accession>A0A845HYA8</accession>